<organism evidence="1 2">
    <name type="scientific">Trichinella nelsoni</name>
    <dbReference type="NCBI Taxonomy" id="6336"/>
    <lineage>
        <taxon>Eukaryota</taxon>
        <taxon>Metazoa</taxon>
        <taxon>Ecdysozoa</taxon>
        <taxon>Nematoda</taxon>
        <taxon>Enoplea</taxon>
        <taxon>Dorylaimia</taxon>
        <taxon>Trichinellida</taxon>
        <taxon>Trichinellidae</taxon>
        <taxon>Trichinella</taxon>
    </lineage>
</organism>
<evidence type="ECO:0000313" key="2">
    <source>
        <dbReference type="Proteomes" id="UP000054630"/>
    </source>
</evidence>
<comment type="caution">
    <text evidence="1">The sequence shown here is derived from an EMBL/GenBank/DDBJ whole genome shotgun (WGS) entry which is preliminary data.</text>
</comment>
<proteinExistence type="predicted"/>
<dbReference type="Proteomes" id="UP000054630">
    <property type="component" value="Unassembled WGS sequence"/>
</dbReference>
<sequence length="75" mass="8448">MKRVKFIGSLLTCLLQQPPPPLLCSTMMLSLGISSQHSLTRKHRRFAYEFAAEQIFTFTSNLPAGVPASHNHQQH</sequence>
<name>A0A0V0SD57_9BILA</name>
<gene>
    <name evidence="1" type="ORF">T07_13384</name>
</gene>
<accession>A0A0V0SD57</accession>
<dbReference type="EMBL" id="JYDL01000016">
    <property type="protein sequence ID" value="KRX24619.1"/>
    <property type="molecule type" value="Genomic_DNA"/>
</dbReference>
<evidence type="ECO:0000313" key="1">
    <source>
        <dbReference type="EMBL" id="KRX24619.1"/>
    </source>
</evidence>
<dbReference type="AlphaFoldDB" id="A0A0V0SD57"/>
<reference evidence="1 2" key="1">
    <citation type="submission" date="2015-01" db="EMBL/GenBank/DDBJ databases">
        <title>Evolution of Trichinella species and genotypes.</title>
        <authorList>
            <person name="Korhonen P.K."/>
            <person name="Edoardo P."/>
            <person name="Giuseppe L.R."/>
            <person name="Gasser R.B."/>
        </authorList>
    </citation>
    <scope>NUCLEOTIDE SEQUENCE [LARGE SCALE GENOMIC DNA]</scope>
    <source>
        <strain evidence="1">ISS37</strain>
    </source>
</reference>
<keyword evidence="2" id="KW-1185">Reference proteome</keyword>
<protein>
    <submittedName>
        <fullName evidence="1">Uncharacterized protein</fullName>
    </submittedName>
</protein>